<feature type="signal peptide" evidence="1">
    <location>
        <begin position="1"/>
        <end position="24"/>
    </location>
</feature>
<evidence type="ECO:0000256" key="1">
    <source>
        <dbReference type="SAM" id="SignalP"/>
    </source>
</evidence>
<keyword evidence="3" id="KW-1185">Reference proteome</keyword>
<reference evidence="2 3" key="1">
    <citation type="submission" date="2020-11" db="EMBL/GenBank/DDBJ databases">
        <title>WGS of Herminiimonas contaminans strain Marseille-Q4544 isolated from planarians Schmidtea mediterranea.</title>
        <authorList>
            <person name="Kangale L."/>
        </authorList>
    </citation>
    <scope>NUCLEOTIDE SEQUENCE [LARGE SCALE GENOMIC DNA]</scope>
    <source>
        <strain evidence="2 3">Marseille-Q4544</strain>
    </source>
</reference>
<dbReference type="EMBL" id="JADOEL010000006">
    <property type="protein sequence ID" value="MBF8178020.1"/>
    <property type="molecule type" value="Genomic_DNA"/>
</dbReference>
<evidence type="ECO:0008006" key="4">
    <source>
        <dbReference type="Google" id="ProtNLM"/>
    </source>
</evidence>
<protein>
    <recommendedName>
        <fullName evidence="4">DUF4198 domain-containing protein</fullName>
    </recommendedName>
</protein>
<comment type="caution">
    <text evidence="2">The sequence shown here is derived from an EMBL/GenBank/DDBJ whole genome shotgun (WGS) entry which is preliminary data.</text>
</comment>
<accession>A0ABS0ET49</accession>
<proteinExistence type="predicted"/>
<name>A0ABS0ET49_9BURK</name>
<feature type="chain" id="PRO_5046030212" description="DUF4198 domain-containing protein" evidence="1">
    <location>
        <begin position="25"/>
        <end position="207"/>
    </location>
</feature>
<keyword evidence="1" id="KW-0732">Signal</keyword>
<dbReference type="RefSeq" id="WP_175624604.1">
    <property type="nucleotide sequence ID" value="NZ_JADOEL010000006.1"/>
</dbReference>
<dbReference type="Proteomes" id="UP000657372">
    <property type="component" value="Unassembled WGS sequence"/>
</dbReference>
<evidence type="ECO:0000313" key="2">
    <source>
        <dbReference type="EMBL" id="MBF8178020.1"/>
    </source>
</evidence>
<organism evidence="2 3">
    <name type="scientific">Herminiimonas contaminans</name>
    <dbReference type="NCBI Taxonomy" id="1111140"/>
    <lineage>
        <taxon>Bacteria</taxon>
        <taxon>Pseudomonadati</taxon>
        <taxon>Pseudomonadota</taxon>
        <taxon>Betaproteobacteria</taxon>
        <taxon>Burkholderiales</taxon>
        <taxon>Oxalobacteraceae</taxon>
        <taxon>Herminiimonas</taxon>
    </lineage>
</organism>
<sequence length="207" mass="22357">MRISFSPFALLATSLFLTSAAAHADYVWLERDTAGTAHAYIGEFEAVKGSPASISAARAFMADGKDLPWSAEAERLNIAAPANGDLRLAATRIGEKGVLNYFQAKNGRSETKAVNDLELVPTEANGNTFKLVWKGNTVAASQVNVETSEGWHRVLKPGKDGTVTLNAVFPARYLLEVTARVNGTVTLDGKKYDDVRHTATLTFEVKK</sequence>
<gene>
    <name evidence="2" type="ORF">IXC47_10035</name>
</gene>
<evidence type="ECO:0000313" key="3">
    <source>
        <dbReference type="Proteomes" id="UP000657372"/>
    </source>
</evidence>